<evidence type="ECO:0000313" key="2">
    <source>
        <dbReference type="Proteomes" id="UP001107558"/>
    </source>
</evidence>
<dbReference type="EMBL" id="JADBJN010000002">
    <property type="protein sequence ID" value="KAG5677185.1"/>
    <property type="molecule type" value="Genomic_DNA"/>
</dbReference>
<dbReference type="Proteomes" id="UP001107558">
    <property type="component" value="Chromosome 2"/>
</dbReference>
<proteinExistence type="predicted"/>
<reference evidence="1" key="1">
    <citation type="submission" date="2021-03" db="EMBL/GenBank/DDBJ databases">
        <title>Chromosome level genome of the anhydrobiotic midge Polypedilum vanderplanki.</title>
        <authorList>
            <person name="Yoshida Y."/>
            <person name="Kikawada T."/>
            <person name="Gusev O."/>
        </authorList>
    </citation>
    <scope>NUCLEOTIDE SEQUENCE</scope>
    <source>
        <strain evidence="1">NIAS01</strain>
        <tissue evidence="1">Whole body or cell culture</tissue>
    </source>
</reference>
<protein>
    <submittedName>
        <fullName evidence="1">Uncharacterized protein</fullName>
    </submittedName>
</protein>
<keyword evidence="2" id="KW-1185">Reference proteome</keyword>
<accession>A0A9J6C4Y1</accession>
<evidence type="ECO:0000313" key="1">
    <source>
        <dbReference type="EMBL" id="KAG5677185.1"/>
    </source>
</evidence>
<name>A0A9J6C4Y1_POLVA</name>
<comment type="caution">
    <text evidence="1">The sequence shown here is derived from an EMBL/GenBank/DDBJ whole genome shotgun (WGS) entry which is preliminary data.</text>
</comment>
<sequence>MINVPRWLIKSFKDEYREQFKDNRTKKLNFFLQRQKEKQEGRMIQELEEYNVCNQSINIDVQEQNFEISTPIQEFCDTSNQNKTQKEYDKTKDYTQIQVEEGIDVISKQQSVLFECGRIVKKYLDTKAQLDEQKKDESLLYQPLDDTIEQYD</sequence>
<gene>
    <name evidence="1" type="ORF">PVAND_006966</name>
</gene>
<organism evidence="1 2">
    <name type="scientific">Polypedilum vanderplanki</name>
    <name type="common">Sleeping chironomid midge</name>
    <dbReference type="NCBI Taxonomy" id="319348"/>
    <lineage>
        <taxon>Eukaryota</taxon>
        <taxon>Metazoa</taxon>
        <taxon>Ecdysozoa</taxon>
        <taxon>Arthropoda</taxon>
        <taxon>Hexapoda</taxon>
        <taxon>Insecta</taxon>
        <taxon>Pterygota</taxon>
        <taxon>Neoptera</taxon>
        <taxon>Endopterygota</taxon>
        <taxon>Diptera</taxon>
        <taxon>Nematocera</taxon>
        <taxon>Chironomoidea</taxon>
        <taxon>Chironomidae</taxon>
        <taxon>Chironominae</taxon>
        <taxon>Polypedilum</taxon>
        <taxon>Polypedilum</taxon>
    </lineage>
</organism>
<dbReference type="AlphaFoldDB" id="A0A9J6C4Y1"/>